<dbReference type="Proteomes" id="UP001157502">
    <property type="component" value="Chromosome 37"/>
</dbReference>
<comment type="caution">
    <text evidence="1">The sequence shown here is derived from an EMBL/GenBank/DDBJ whole genome shotgun (WGS) entry which is preliminary data.</text>
</comment>
<proteinExistence type="predicted"/>
<dbReference type="EMBL" id="CM055764">
    <property type="protein sequence ID" value="KAJ7984843.1"/>
    <property type="molecule type" value="Genomic_DNA"/>
</dbReference>
<sequence>MNPEEDPFGFSVGHLSADHFAGGCASGLERVQVGPRGVGGPINAPGGREGFVSGRSTFTVGQRKTTARGRVVRRPAATGDRAASVMVTPGLTKPFEPPRGDTQDNQRLHPTRVRESLNHC</sequence>
<evidence type="ECO:0000313" key="1">
    <source>
        <dbReference type="EMBL" id="KAJ7984843.1"/>
    </source>
</evidence>
<gene>
    <name evidence="1" type="ORF">DPEC_G00358980</name>
</gene>
<protein>
    <submittedName>
        <fullName evidence="1">Uncharacterized protein</fullName>
    </submittedName>
</protein>
<reference evidence="1" key="1">
    <citation type="submission" date="2021-05" db="EMBL/GenBank/DDBJ databases">
        <authorList>
            <person name="Pan Q."/>
            <person name="Jouanno E."/>
            <person name="Zahm M."/>
            <person name="Klopp C."/>
            <person name="Cabau C."/>
            <person name="Louis A."/>
            <person name="Berthelot C."/>
            <person name="Parey E."/>
            <person name="Roest Crollius H."/>
            <person name="Montfort J."/>
            <person name="Robinson-Rechavi M."/>
            <person name="Bouchez O."/>
            <person name="Lampietro C."/>
            <person name="Lopez Roques C."/>
            <person name="Donnadieu C."/>
            <person name="Postlethwait J."/>
            <person name="Bobe J."/>
            <person name="Dillon D."/>
            <person name="Chandos A."/>
            <person name="von Hippel F."/>
            <person name="Guiguen Y."/>
        </authorList>
    </citation>
    <scope>NUCLEOTIDE SEQUENCE</scope>
    <source>
        <strain evidence="1">YG-Jan2019</strain>
    </source>
</reference>
<name>A0ACC2F0I8_DALPE</name>
<accession>A0ACC2F0I8</accession>
<keyword evidence="2" id="KW-1185">Reference proteome</keyword>
<organism evidence="1 2">
    <name type="scientific">Dallia pectoralis</name>
    <name type="common">Alaska blackfish</name>
    <dbReference type="NCBI Taxonomy" id="75939"/>
    <lineage>
        <taxon>Eukaryota</taxon>
        <taxon>Metazoa</taxon>
        <taxon>Chordata</taxon>
        <taxon>Craniata</taxon>
        <taxon>Vertebrata</taxon>
        <taxon>Euteleostomi</taxon>
        <taxon>Actinopterygii</taxon>
        <taxon>Neopterygii</taxon>
        <taxon>Teleostei</taxon>
        <taxon>Protacanthopterygii</taxon>
        <taxon>Esociformes</taxon>
        <taxon>Umbridae</taxon>
        <taxon>Dallia</taxon>
    </lineage>
</organism>
<evidence type="ECO:0000313" key="2">
    <source>
        <dbReference type="Proteomes" id="UP001157502"/>
    </source>
</evidence>